<organism evidence="1 2">
    <name type="scientific">Tritonibacter multivorans</name>
    <dbReference type="NCBI Taxonomy" id="928856"/>
    <lineage>
        <taxon>Bacteria</taxon>
        <taxon>Pseudomonadati</taxon>
        <taxon>Pseudomonadota</taxon>
        <taxon>Alphaproteobacteria</taxon>
        <taxon>Rhodobacterales</taxon>
        <taxon>Paracoccaceae</taxon>
        <taxon>Tritonibacter</taxon>
    </lineage>
</organism>
<evidence type="ECO:0000313" key="1">
    <source>
        <dbReference type="EMBL" id="CUH77242.1"/>
    </source>
</evidence>
<reference evidence="1 2" key="1">
    <citation type="submission" date="2015-09" db="EMBL/GenBank/DDBJ databases">
        <authorList>
            <consortium name="Swine Surveillance"/>
        </authorList>
    </citation>
    <scope>NUCLEOTIDE SEQUENCE [LARGE SCALE GENOMIC DNA]</scope>
    <source>
        <strain evidence="1 2">CECT 7557</strain>
    </source>
</reference>
<keyword evidence="2" id="KW-1185">Reference proteome</keyword>
<dbReference type="RefSeq" id="WP_165592416.1">
    <property type="nucleotide sequence ID" value="NZ_CYSD01000018.1"/>
</dbReference>
<dbReference type="EMBL" id="CYSD01000018">
    <property type="protein sequence ID" value="CUH77242.1"/>
    <property type="molecule type" value="Genomic_DNA"/>
</dbReference>
<name>A0A0P1G672_9RHOB</name>
<proteinExistence type="predicted"/>
<gene>
    <name evidence="1" type="ORF">TRM7557_01280</name>
</gene>
<sequence>MFGKLISDMMVKPGQSPLFDTPENHGRDYENVTFQAEDGTTLRGWLIEGGTDR</sequence>
<protein>
    <submittedName>
        <fullName evidence="1">Uncharacterized protein</fullName>
    </submittedName>
</protein>
<dbReference type="STRING" id="928856.SAMN04488049_11574"/>
<dbReference type="AlphaFoldDB" id="A0A0P1G672"/>
<evidence type="ECO:0000313" key="2">
    <source>
        <dbReference type="Proteomes" id="UP000052022"/>
    </source>
</evidence>
<dbReference type="Proteomes" id="UP000052022">
    <property type="component" value="Unassembled WGS sequence"/>
</dbReference>
<accession>A0A0P1G672</accession>